<proteinExistence type="predicted"/>
<sequence length="60" mass="7033">MHLCYRSTIHMPKVLCTECGRDVGMHELEAKTTTQRSGFNTRYRCPYCRTDMEDVASRFV</sequence>
<accession>A0A1I6FVH4</accession>
<evidence type="ECO:0000313" key="2">
    <source>
        <dbReference type="Proteomes" id="UP000243250"/>
    </source>
</evidence>
<reference evidence="2" key="1">
    <citation type="submission" date="2016-10" db="EMBL/GenBank/DDBJ databases">
        <authorList>
            <person name="Varghese N."/>
            <person name="Submissions S."/>
        </authorList>
    </citation>
    <scope>NUCLEOTIDE SEQUENCE [LARGE SCALE GENOMIC DNA]</scope>
    <source>
        <strain evidence="2">CGMCC 1.8711</strain>
    </source>
</reference>
<keyword evidence="2" id="KW-1185">Reference proteome</keyword>
<dbReference type="Proteomes" id="UP000243250">
    <property type="component" value="Unassembled WGS sequence"/>
</dbReference>
<evidence type="ECO:0000313" key="1">
    <source>
        <dbReference type="EMBL" id="SFR33930.1"/>
    </source>
</evidence>
<dbReference type="EMBL" id="FOYS01000001">
    <property type="protein sequence ID" value="SFR33930.1"/>
    <property type="molecule type" value="Genomic_DNA"/>
</dbReference>
<dbReference type="AlphaFoldDB" id="A0A1I6FVH4"/>
<gene>
    <name evidence="1" type="ORF">SAMN04488124_0380</name>
</gene>
<protein>
    <recommendedName>
        <fullName evidence="3">Small CPxCG-related zinc finger protein</fullName>
    </recommendedName>
</protein>
<evidence type="ECO:0008006" key="3">
    <source>
        <dbReference type="Google" id="ProtNLM"/>
    </source>
</evidence>
<organism evidence="1 2">
    <name type="scientific">Halogeometricum limi</name>
    <dbReference type="NCBI Taxonomy" id="555875"/>
    <lineage>
        <taxon>Archaea</taxon>
        <taxon>Methanobacteriati</taxon>
        <taxon>Methanobacteriota</taxon>
        <taxon>Stenosarchaea group</taxon>
        <taxon>Halobacteria</taxon>
        <taxon>Halobacteriales</taxon>
        <taxon>Haloferacaceae</taxon>
        <taxon>Halogeometricum</taxon>
    </lineage>
</organism>
<name>A0A1I6FVH4_9EURY</name>